<dbReference type="PANTHER" id="PTHR43191">
    <property type="entry name" value="RRNA METHYLTRANSFERASE 3"/>
    <property type="match status" value="1"/>
</dbReference>
<dbReference type="Pfam" id="PF00588">
    <property type="entry name" value="SpoU_methylase"/>
    <property type="match status" value="1"/>
</dbReference>
<dbReference type="CDD" id="cd18104">
    <property type="entry name" value="SpoU-like_RNA-MTase"/>
    <property type="match status" value="1"/>
</dbReference>
<dbReference type="OrthoDB" id="9794400at2"/>
<dbReference type="InterPro" id="IPR029064">
    <property type="entry name" value="Ribosomal_eL30-like_sf"/>
</dbReference>
<dbReference type="GO" id="GO:0005737">
    <property type="term" value="C:cytoplasm"/>
    <property type="evidence" value="ECO:0007669"/>
    <property type="project" value="UniProtKB-ARBA"/>
</dbReference>
<dbReference type="InterPro" id="IPR029028">
    <property type="entry name" value="Alpha/beta_knot_MTases"/>
</dbReference>
<dbReference type="Pfam" id="PF22435">
    <property type="entry name" value="MRM3-like_sub_bind"/>
    <property type="match status" value="1"/>
</dbReference>
<dbReference type="InterPro" id="IPR001537">
    <property type="entry name" value="SpoU_MeTrfase"/>
</dbReference>
<dbReference type="KEGG" id="aps:CFPG_415"/>
<protein>
    <submittedName>
        <fullName evidence="5">23S rRNA (Guanosine-2'-O-)-methyltransferase</fullName>
    </submittedName>
</protein>
<evidence type="ECO:0000313" key="6">
    <source>
        <dbReference type="Proteomes" id="UP000000723"/>
    </source>
</evidence>
<name>B6YR56_AZOPC</name>
<dbReference type="AlphaFoldDB" id="B6YR56"/>
<dbReference type="GO" id="GO:0008173">
    <property type="term" value="F:RNA methyltransferase activity"/>
    <property type="evidence" value="ECO:0007669"/>
    <property type="project" value="InterPro"/>
</dbReference>
<dbReference type="InterPro" id="IPR013123">
    <property type="entry name" value="SpoU_subst-bd"/>
</dbReference>
<accession>B6YR56</accession>
<dbReference type="GO" id="GO:0032259">
    <property type="term" value="P:methylation"/>
    <property type="evidence" value="ECO:0007669"/>
    <property type="project" value="UniProtKB-KW"/>
</dbReference>
<gene>
    <name evidence="5" type="ordered locus">CFPG_415</name>
</gene>
<dbReference type="SUPFAM" id="SSF55315">
    <property type="entry name" value="L30e-like"/>
    <property type="match status" value="1"/>
</dbReference>
<feature type="domain" description="RNA 2-O ribose methyltransferase substrate binding" evidence="4">
    <location>
        <begin position="40"/>
        <end position="114"/>
    </location>
</feature>
<dbReference type="Gene3D" id="3.30.1330.30">
    <property type="match status" value="1"/>
</dbReference>
<dbReference type="InterPro" id="IPR051259">
    <property type="entry name" value="rRNA_Methyltransferase"/>
</dbReference>
<keyword evidence="6" id="KW-1185">Reference proteome</keyword>
<dbReference type="Proteomes" id="UP000000723">
    <property type="component" value="Chromosome"/>
</dbReference>
<reference evidence="6" key="1">
    <citation type="journal article" date="2008" name="Science">
        <title>Genome of an endosymbiont coupling N2 fixation to cellulolysis within RT protist cells in termite gut.</title>
        <authorList>
            <person name="Hongoh Y."/>
            <person name="Sharma V.K."/>
            <person name="Prakash T."/>
            <person name="Noda S."/>
            <person name="Toh H."/>
            <person name="Taylor T.D."/>
            <person name="Kudo T."/>
            <person name="Sakaki Y."/>
            <person name="Toyoda A."/>
            <person name="Hattori M."/>
            <person name="Ohkuma M."/>
        </authorList>
    </citation>
    <scope>NUCLEOTIDE SEQUENCE [LARGE SCALE GENOMIC DNA]</scope>
</reference>
<dbReference type="SMART" id="SM00967">
    <property type="entry name" value="SpoU_sub_bind"/>
    <property type="match status" value="1"/>
</dbReference>
<comment type="similarity">
    <text evidence="1">Belongs to the class IV-like SAM-binding methyltransferase superfamily. RNA methyltransferase TrmH family.</text>
</comment>
<dbReference type="SUPFAM" id="SSF75217">
    <property type="entry name" value="alpha/beta knot"/>
    <property type="match status" value="1"/>
</dbReference>
<dbReference type="Gene3D" id="3.40.1280.10">
    <property type="match status" value="1"/>
</dbReference>
<dbReference type="InterPro" id="IPR029026">
    <property type="entry name" value="tRNA_m1G_MTases_N"/>
</dbReference>
<keyword evidence="3" id="KW-0808">Transferase</keyword>
<evidence type="ECO:0000256" key="3">
    <source>
        <dbReference type="ARBA" id="ARBA00022679"/>
    </source>
</evidence>
<evidence type="ECO:0000256" key="1">
    <source>
        <dbReference type="ARBA" id="ARBA00007228"/>
    </source>
</evidence>
<evidence type="ECO:0000313" key="5">
    <source>
        <dbReference type="EMBL" id="BAG83678.1"/>
    </source>
</evidence>
<dbReference type="eggNOG" id="COG0566">
    <property type="taxonomic scope" value="Bacteria"/>
</dbReference>
<evidence type="ECO:0000259" key="4">
    <source>
        <dbReference type="SMART" id="SM00967"/>
    </source>
</evidence>
<dbReference type="EMBL" id="AP010656">
    <property type="protein sequence ID" value="BAG83678.1"/>
    <property type="molecule type" value="Genomic_DNA"/>
</dbReference>
<evidence type="ECO:0000256" key="2">
    <source>
        <dbReference type="ARBA" id="ARBA00022603"/>
    </source>
</evidence>
<proteinExistence type="inferred from homology"/>
<sequence>MKSYNNKISRIITSTHNPRIKNIQKLRIKAYERKSQKLFIIEGIREFNLSLVGNYILDSVYICFELLEKSNSSEIINIIPSNIIYEVSKAVFQKIACRENHQGILALAKPKLHLLADLNLSNNPLIIVLESIEKPGNLGAILRTAEAAKIDATIICNPSTDIYNPNVVRSSIGCLFSNPIAVASNEETLAYLKSKSVQIFAAELTAFKQYYNTDFTSASAIVIGAEVNGLTNFWLDNAHQRIKIPMQGIIDSLNVSVSVAIITFEAIRQRNSFM</sequence>
<dbReference type="STRING" id="511995.CFPG_415"/>
<dbReference type="PANTHER" id="PTHR43191:SF2">
    <property type="entry name" value="RRNA METHYLTRANSFERASE 3, MITOCHONDRIAL"/>
    <property type="match status" value="1"/>
</dbReference>
<organism evidence="5 6">
    <name type="scientific">Azobacteroides pseudotrichonymphae genomovar. CFP2</name>
    <dbReference type="NCBI Taxonomy" id="511995"/>
    <lineage>
        <taxon>Bacteria</taxon>
        <taxon>Pseudomonadati</taxon>
        <taxon>Bacteroidota</taxon>
        <taxon>Bacteroidia</taxon>
        <taxon>Bacteroidales</taxon>
        <taxon>Candidatus Azobacteroides</taxon>
    </lineage>
</organism>
<dbReference type="RefSeq" id="WP_012573439.1">
    <property type="nucleotide sequence ID" value="NC_011565.1"/>
</dbReference>
<dbReference type="InterPro" id="IPR053888">
    <property type="entry name" value="MRM3-like_sub_bind"/>
</dbReference>
<dbReference type="HOGENOM" id="CLU_021322_3_2_10"/>
<dbReference type="GO" id="GO:0006396">
    <property type="term" value="P:RNA processing"/>
    <property type="evidence" value="ECO:0007669"/>
    <property type="project" value="InterPro"/>
</dbReference>
<dbReference type="GO" id="GO:0003723">
    <property type="term" value="F:RNA binding"/>
    <property type="evidence" value="ECO:0007669"/>
    <property type="project" value="InterPro"/>
</dbReference>
<keyword evidence="2" id="KW-0489">Methyltransferase</keyword>